<evidence type="ECO:0000313" key="3">
    <source>
        <dbReference type="Proteomes" id="UP001642360"/>
    </source>
</evidence>
<reference evidence="2 3" key="1">
    <citation type="submission" date="2024-02" db="EMBL/GenBank/DDBJ databases">
        <authorList>
            <person name="Vignale AGUSTIN F."/>
            <person name="Sosa J E."/>
            <person name="Modenutti C."/>
        </authorList>
    </citation>
    <scope>NUCLEOTIDE SEQUENCE [LARGE SCALE GENOMIC DNA]</scope>
</reference>
<sequence>MPTPSSKSGNTKSCNILDEEESLFAKHKGRNNGRKREEPLTEVGGGGGSSRTDYQRVEDVELRKLVVGWCLMEVVAELLVMVTVQSLAGTGGPYRPNVNGRERK</sequence>
<keyword evidence="3" id="KW-1185">Reference proteome</keyword>
<evidence type="ECO:0000313" key="2">
    <source>
        <dbReference type="EMBL" id="CAK9156123.1"/>
    </source>
</evidence>
<gene>
    <name evidence="2" type="ORF">ILEXP_LOCUS24530</name>
</gene>
<feature type="compositionally biased region" description="Polar residues" evidence="1">
    <location>
        <begin position="1"/>
        <end position="14"/>
    </location>
</feature>
<name>A0ABC8SFZ9_9AQUA</name>
<comment type="caution">
    <text evidence="2">The sequence shown here is derived from an EMBL/GenBank/DDBJ whole genome shotgun (WGS) entry which is preliminary data.</text>
</comment>
<dbReference type="Proteomes" id="UP001642360">
    <property type="component" value="Unassembled WGS sequence"/>
</dbReference>
<evidence type="ECO:0000256" key="1">
    <source>
        <dbReference type="SAM" id="MobiDB-lite"/>
    </source>
</evidence>
<dbReference type="EMBL" id="CAUOFW020002791">
    <property type="protein sequence ID" value="CAK9156123.1"/>
    <property type="molecule type" value="Genomic_DNA"/>
</dbReference>
<dbReference type="AlphaFoldDB" id="A0ABC8SFZ9"/>
<proteinExistence type="predicted"/>
<organism evidence="2 3">
    <name type="scientific">Ilex paraguariensis</name>
    <name type="common">yerba mate</name>
    <dbReference type="NCBI Taxonomy" id="185542"/>
    <lineage>
        <taxon>Eukaryota</taxon>
        <taxon>Viridiplantae</taxon>
        <taxon>Streptophyta</taxon>
        <taxon>Embryophyta</taxon>
        <taxon>Tracheophyta</taxon>
        <taxon>Spermatophyta</taxon>
        <taxon>Magnoliopsida</taxon>
        <taxon>eudicotyledons</taxon>
        <taxon>Gunneridae</taxon>
        <taxon>Pentapetalae</taxon>
        <taxon>asterids</taxon>
        <taxon>campanulids</taxon>
        <taxon>Aquifoliales</taxon>
        <taxon>Aquifoliaceae</taxon>
        <taxon>Ilex</taxon>
    </lineage>
</organism>
<accession>A0ABC8SFZ9</accession>
<feature type="region of interest" description="Disordered" evidence="1">
    <location>
        <begin position="1"/>
        <end position="55"/>
    </location>
</feature>
<protein>
    <submittedName>
        <fullName evidence="2">Uncharacterized protein</fullName>
    </submittedName>
</protein>